<evidence type="ECO:0000313" key="2">
    <source>
        <dbReference type="Proteomes" id="UP001239111"/>
    </source>
</evidence>
<protein>
    <submittedName>
        <fullName evidence="1">Uncharacterized protein</fullName>
    </submittedName>
</protein>
<comment type="caution">
    <text evidence="1">The sequence shown here is derived from an EMBL/GenBank/DDBJ whole genome shotgun (WGS) entry which is preliminary data.</text>
</comment>
<keyword evidence="2" id="KW-1185">Reference proteome</keyword>
<organism evidence="1 2">
    <name type="scientific">Eretmocerus hayati</name>
    <dbReference type="NCBI Taxonomy" id="131215"/>
    <lineage>
        <taxon>Eukaryota</taxon>
        <taxon>Metazoa</taxon>
        <taxon>Ecdysozoa</taxon>
        <taxon>Arthropoda</taxon>
        <taxon>Hexapoda</taxon>
        <taxon>Insecta</taxon>
        <taxon>Pterygota</taxon>
        <taxon>Neoptera</taxon>
        <taxon>Endopterygota</taxon>
        <taxon>Hymenoptera</taxon>
        <taxon>Apocrita</taxon>
        <taxon>Proctotrupomorpha</taxon>
        <taxon>Chalcidoidea</taxon>
        <taxon>Aphelinidae</taxon>
        <taxon>Aphelininae</taxon>
        <taxon>Eretmocerus</taxon>
    </lineage>
</organism>
<reference evidence="1" key="1">
    <citation type="submission" date="2023-04" db="EMBL/GenBank/DDBJ databases">
        <title>A chromosome-level genome assembly of the parasitoid wasp Eretmocerus hayati.</title>
        <authorList>
            <person name="Zhong Y."/>
            <person name="Liu S."/>
            <person name="Liu Y."/>
        </authorList>
    </citation>
    <scope>NUCLEOTIDE SEQUENCE</scope>
    <source>
        <strain evidence="1">ZJU_SS_LIU_2023</strain>
    </source>
</reference>
<accession>A0ACC2NHZ1</accession>
<sequence length="112" mass="12989">MFEHDMTENEEGIVNIDDIDYDVMLEIVRYLYTGKIERIFHKTKELVVAADKYGLMDLKTLFNISDLKNSSESYFISHGKEIVKLPDFDEELANIDPDLTAKLVKSLVEKLE</sequence>
<dbReference type="Proteomes" id="UP001239111">
    <property type="component" value="Chromosome 3"/>
</dbReference>
<proteinExistence type="predicted"/>
<evidence type="ECO:0000313" key="1">
    <source>
        <dbReference type="EMBL" id="KAJ8669867.1"/>
    </source>
</evidence>
<gene>
    <name evidence="1" type="ORF">QAD02_001126</name>
</gene>
<dbReference type="EMBL" id="CM056743">
    <property type="protein sequence ID" value="KAJ8669867.1"/>
    <property type="molecule type" value="Genomic_DNA"/>
</dbReference>
<name>A0ACC2NHZ1_9HYME</name>